<dbReference type="EMBL" id="JAMDGZ010000022">
    <property type="protein sequence ID" value="MDD1014321.1"/>
    <property type="molecule type" value="Genomic_DNA"/>
</dbReference>
<reference evidence="1 2" key="1">
    <citation type="submission" date="2022-05" db="EMBL/GenBank/DDBJ databases">
        <title>Novel Pseudomonas spp. Isolated from a Rainbow Trout Aquaculture Facility.</title>
        <authorList>
            <person name="Testerman T."/>
            <person name="Graf J."/>
        </authorList>
    </citation>
    <scope>NUCLEOTIDE SEQUENCE [LARGE SCALE GENOMIC DNA]</scope>
    <source>
        <strain evidence="1 2">ID1025</strain>
    </source>
</reference>
<evidence type="ECO:0000313" key="2">
    <source>
        <dbReference type="Proteomes" id="UP001148184"/>
    </source>
</evidence>
<evidence type="ECO:0008006" key="3">
    <source>
        <dbReference type="Google" id="ProtNLM"/>
    </source>
</evidence>
<protein>
    <recommendedName>
        <fullName evidence="3">ApeA N-terminal domain-containing protein</fullName>
    </recommendedName>
</protein>
<comment type="caution">
    <text evidence="1">The sequence shown here is derived from an EMBL/GenBank/DDBJ whole genome shotgun (WGS) entry which is preliminary data.</text>
</comment>
<name>A0ABT5P7Q2_9PSED</name>
<proteinExistence type="predicted"/>
<dbReference type="Proteomes" id="UP001148184">
    <property type="component" value="Unassembled WGS sequence"/>
</dbReference>
<accession>A0ABT5P7Q2</accession>
<dbReference type="RefSeq" id="WP_273893061.1">
    <property type="nucleotide sequence ID" value="NZ_JAMDGP010000029.1"/>
</dbReference>
<gene>
    <name evidence="1" type="ORF">M5G17_11610</name>
</gene>
<organism evidence="1 2">
    <name type="scientific">Pseudomonas rubra</name>
    <dbReference type="NCBI Taxonomy" id="2942627"/>
    <lineage>
        <taxon>Bacteria</taxon>
        <taxon>Pseudomonadati</taxon>
        <taxon>Pseudomonadota</taxon>
        <taxon>Gammaproteobacteria</taxon>
        <taxon>Pseudomonadales</taxon>
        <taxon>Pseudomonadaceae</taxon>
        <taxon>Pseudomonas</taxon>
    </lineage>
</organism>
<keyword evidence="2" id="KW-1185">Reference proteome</keyword>
<sequence length="469" mass="53476">MSDLASYSHENRYKISGNILNRLQAVIFELSSRIVSSRSENTHDGSGKSIEFLIECAVDEVPAKLLVTVNIDTEYLGPINIVLQEAQQTLGVISLKYFSLTLVDRIIGGEFNGELKRYTIRTYSRYFCSHPIQDEILIKSDFKFLFKPFFWTSKEEPLTEQILMLDVEVDAVNVEHARSLAYNYTSDVNSYLSILLDVGFEMVNSEFRIIKIKDGSGGLNLGRWRTGFIDYELGLLVKDNHYGLKELANVEHVNSFQSGKLAVNFSSERPDGGLEYVSTAVIDVFSNNDFLENLYSNHTIKRARASGIRKDDVPISKLPHYPDFEIKMPSLTRRFFKSISLLEHKKKAAFLACSRMYNLAHTAGGQQPTLGQSYKVCAVEALAKCEGLSFSQFMVKYSCGDFDKNISDYFYDLRSGHFHAGKFYFEEFSVNFQREIALEFSAKVEDLQNFNRYLRSAIISWVEIELTSD</sequence>
<evidence type="ECO:0000313" key="1">
    <source>
        <dbReference type="EMBL" id="MDD1014321.1"/>
    </source>
</evidence>